<comment type="caution">
    <text evidence="4">The sequence shown here is derived from an EMBL/GenBank/DDBJ whole genome shotgun (WGS) entry which is preliminary data.</text>
</comment>
<name>A0A938WLE7_9BACT</name>
<accession>A0A938WLE7</accession>
<protein>
    <submittedName>
        <fullName evidence="4">Sialate O-acetylesterase</fullName>
    </submittedName>
</protein>
<keyword evidence="2" id="KW-0732">Signal</keyword>
<dbReference type="GO" id="GO:0001681">
    <property type="term" value="F:sialate O-acetylesterase activity"/>
    <property type="evidence" value="ECO:0007669"/>
    <property type="project" value="InterPro"/>
</dbReference>
<evidence type="ECO:0000256" key="2">
    <source>
        <dbReference type="SAM" id="SignalP"/>
    </source>
</evidence>
<gene>
    <name evidence="4" type="ORF">H6B30_03560</name>
</gene>
<keyword evidence="5" id="KW-1185">Reference proteome</keyword>
<proteinExistence type="predicted"/>
<dbReference type="PANTHER" id="PTHR22901">
    <property type="entry name" value="SIALATE O-ACETYLESTERASE"/>
    <property type="match status" value="1"/>
</dbReference>
<reference evidence="4 5" key="1">
    <citation type="journal article" date="2021" name="Sci. Rep.">
        <title>The distribution of antibiotic resistance genes in chicken gut microbiota commensals.</title>
        <authorList>
            <person name="Juricova H."/>
            <person name="Matiasovicova J."/>
            <person name="Kubasova T."/>
            <person name="Cejkova D."/>
            <person name="Rychlik I."/>
        </authorList>
    </citation>
    <scope>NUCLEOTIDE SEQUENCE [LARGE SCALE GENOMIC DNA]</scope>
    <source>
        <strain evidence="4 5">An819</strain>
    </source>
</reference>
<dbReference type="Proteomes" id="UP000764045">
    <property type="component" value="Unassembled WGS sequence"/>
</dbReference>
<evidence type="ECO:0000313" key="5">
    <source>
        <dbReference type="Proteomes" id="UP000764045"/>
    </source>
</evidence>
<feature type="domain" description="Sialate O-acetylesterase" evidence="3">
    <location>
        <begin position="105"/>
        <end position="363"/>
    </location>
</feature>
<dbReference type="Pfam" id="PF03629">
    <property type="entry name" value="SASA"/>
    <property type="match status" value="1"/>
</dbReference>
<feature type="chain" id="PRO_5037441955" evidence="2">
    <location>
        <begin position="21"/>
        <end position="478"/>
    </location>
</feature>
<evidence type="ECO:0000259" key="3">
    <source>
        <dbReference type="Pfam" id="PF03629"/>
    </source>
</evidence>
<evidence type="ECO:0000256" key="1">
    <source>
        <dbReference type="ARBA" id="ARBA00022801"/>
    </source>
</evidence>
<organism evidence="4 5">
    <name type="scientific">Marseilla massiliensis</name>
    <dbReference type="NCBI Taxonomy" id="1841864"/>
    <lineage>
        <taxon>Bacteria</taxon>
        <taxon>Pseudomonadati</taxon>
        <taxon>Bacteroidota</taxon>
        <taxon>Bacteroidia</taxon>
        <taxon>Bacteroidales</taxon>
        <taxon>Prevotellaceae</taxon>
        <taxon>Marseilla</taxon>
    </lineage>
</organism>
<keyword evidence="1" id="KW-0378">Hydrolase</keyword>
<dbReference type="EMBL" id="JACJJL010000004">
    <property type="protein sequence ID" value="MBM6660838.1"/>
    <property type="molecule type" value="Genomic_DNA"/>
</dbReference>
<dbReference type="SUPFAM" id="SSF52266">
    <property type="entry name" value="SGNH hydrolase"/>
    <property type="match status" value="1"/>
</dbReference>
<dbReference type="Gene3D" id="3.40.50.1110">
    <property type="entry name" value="SGNH hydrolase"/>
    <property type="match status" value="1"/>
</dbReference>
<dbReference type="RefSeq" id="WP_205107987.1">
    <property type="nucleotide sequence ID" value="NZ_JACJJL010000004.1"/>
</dbReference>
<feature type="signal peptide" evidence="2">
    <location>
        <begin position="1"/>
        <end position="20"/>
    </location>
</feature>
<dbReference type="AlphaFoldDB" id="A0A938WLE7"/>
<dbReference type="InterPro" id="IPR036514">
    <property type="entry name" value="SGNH_hydro_sf"/>
</dbReference>
<sequence>MKRTLLAIMAAIVAAAAAHARISTPPILSSDMVLQQGRPVPVWGKAAPGERITVTFGKQKTSTRAAADSSWRVTLKPMAASATPRTLTIKGRRETIEYTNVVVGEVWIAAGQSNMQYSMRRHKAFVPPAHGVDSAIVEMQKPANAMLRVYVSARKGQRPWAPASGESLPDVSTVGYYFARSLQRSLNVPVGIITAALGGTHIETWTPRAAYEASPLFAAEMGQRGRIDGIGPGQWYATFVEPLLPFAVRGFAWYQGENNCGSGDRRYADKFKVMADWWRKAFDAPDAPFYYVLLAPHVYSDRMHRHNHGPQTAETLPLFREQQKRAGKLAGNCEYVCITDLVDDIHDIHPSYKWTVGARLARVALAKTYGHGGTEWSGPRFKAARAAGGKLTVTFSHCADSLRAADGKRIGWFEVAGDDGIFHPAVADIQSDSTVVAYSVDVASPRYVRFGWHETAQPNLENSAGLPAVPFAAMKAGD</sequence>
<evidence type="ECO:0000313" key="4">
    <source>
        <dbReference type="EMBL" id="MBM6660838.1"/>
    </source>
</evidence>
<dbReference type="InterPro" id="IPR039329">
    <property type="entry name" value="SIAE"/>
</dbReference>
<dbReference type="GO" id="GO:0005975">
    <property type="term" value="P:carbohydrate metabolic process"/>
    <property type="evidence" value="ECO:0007669"/>
    <property type="project" value="TreeGrafter"/>
</dbReference>
<dbReference type="InterPro" id="IPR005181">
    <property type="entry name" value="SASA"/>
</dbReference>
<dbReference type="PANTHER" id="PTHR22901:SF0">
    <property type="entry name" value="SIALATE O-ACETYLESTERASE"/>
    <property type="match status" value="1"/>
</dbReference>